<name>A0A8J7SCL8_9RHOB</name>
<organism evidence="1 2">
    <name type="scientific">Thermohalobaculum xanthum</name>
    <dbReference type="NCBI Taxonomy" id="2753746"/>
    <lineage>
        <taxon>Bacteria</taxon>
        <taxon>Pseudomonadati</taxon>
        <taxon>Pseudomonadota</taxon>
        <taxon>Alphaproteobacteria</taxon>
        <taxon>Rhodobacterales</taxon>
        <taxon>Paracoccaceae</taxon>
        <taxon>Thermohalobaculum</taxon>
    </lineage>
</organism>
<reference evidence="1" key="1">
    <citation type="submission" date="2020-12" db="EMBL/GenBank/DDBJ databases">
        <title>Bacterial taxonomy.</title>
        <authorList>
            <person name="Pan X."/>
        </authorList>
    </citation>
    <scope>NUCLEOTIDE SEQUENCE</scope>
    <source>
        <strain evidence="1">M0105</strain>
    </source>
</reference>
<sequence>MTYSGWIDPKGGYLNTARRLTASALSSTGEARVGYALGAADAARRSLAFGPANAYAWVTLAWAEYAAGNKAGAWDALEMSWRWAPESGNLSFMRLLLSLNWWPEADAGERVRIVEEARMARVTHRAAFIDEMQRNPRLWTVWRLIYEIDYPKEQEK</sequence>
<dbReference type="EMBL" id="JAEHHL010000002">
    <property type="protein sequence ID" value="MBK0398728.1"/>
    <property type="molecule type" value="Genomic_DNA"/>
</dbReference>
<gene>
    <name evidence="1" type="ORF">H0I76_05975</name>
</gene>
<proteinExistence type="predicted"/>
<accession>A0A8J7SCL8</accession>
<evidence type="ECO:0000313" key="1">
    <source>
        <dbReference type="EMBL" id="MBK0398728.1"/>
    </source>
</evidence>
<evidence type="ECO:0000313" key="2">
    <source>
        <dbReference type="Proteomes" id="UP000655420"/>
    </source>
</evidence>
<dbReference type="AlphaFoldDB" id="A0A8J7SCL8"/>
<comment type="caution">
    <text evidence="1">The sequence shown here is derived from an EMBL/GenBank/DDBJ whole genome shotgun (WGS) entry which is preliminary data.</text>
</comment>
<dbReference type="RefSeq" id="WP_200608277.1">
    <property type="nucleotide sequence ID" value="NZ_JAEHHL010000002.1"/>
</dbReference>
<protein>
    <submittedName>
        <fullName evidence="1">Uncharacterized protein</fullName>
    </submittedName>
</protein>
<dbReference type="InterPro" id="IPR011990">
    <property type="entry name" value="TPR-like_helical_dom_sf"/>
</dbReference>
<dbReference type="Proteomes" id="UP000655420">
    <property type="component" value="Unassembled WGS sequence"/>
</dbReference>
<dbReference type="SUPFAM" id="SSF48452">
    <property type="entry name" value="TPR-like"/>
    <property type="match status" value="1"/>
</dbReference>
<keyword evidence="2" id="KW-1185">Reference proteome</keyword>